<evidence type="ECO:0000256" key="2">
    <source>
        <dbReference type="ARBA" id="ARBA00022679"/>
    </source>
</evidence>
<dbReference type="GO" id="GO:0006633">
    <property type="term" value="P:fatty acid biosynthetic process"/>
    <property type="evidence" value="ECO:0007669"/>
    <property type="project" value="InterPro"/>
</dbReference>
<evidence type="ECO:0000313" key="5">
    <source>
        <dbReference type="EMBL" id="SFJ47975.1"/>
    </source>
</evidence>
<dbReference type="InterPro" id="IPR014031">
    <property type="entry name" value="Ketoacyl_synth_C"/>
</dbReference>
<proteinExistence type="inferred from homology"/>
<dbReference type="InterPro" id="IPR018201">
    <property type="entry name" value="Ketoacyl_synth_AS"/>
</dbReference>
<dbReference type="InterPro" id="IPR016039">
    <property type="entry name" value="Thiolase-like"/>
</dbReference>
<feature type="domain" description="Ketosynthase family 3 (KS3)" evidence="4">
    <location>
        <begin position="13"/>
        <end position="416"/>
    </location>
</feature>
<dbReference type="PROSITE" id="PS00098">
    <property type="entry name" value="THIOLASE_1"/>
    <property type="match status" value="1"/>
</dbReference>
<dbReference type="Gene3D" id="3.40.47.10">
    <property type="match status" value="1"/>
</dbReference>
<dbReference type="Pfam" id="PF02801">
    <property type="entry name" value="Ketoacyl-synt_C"/>
    <property type="match status" value="1"/>
</dbReference>
<evidence type="ECO:0000256" key="1">
    <source>
        <dbReference type="ARBA" id="ARBA00008467"/>
    </source>
</evidence>
<dbReference type="PROSITE" id="PS52004">
    <property type="entry name" value="KS3_2"/>
    <property type="match status" value="1"/>
</dbReference>
<dbReference type="InterPro" id="IPR020615">
    <property type="entry name" value="Thiolase_acyl_enz_int_AS"/>
</dbReference>
<evidence type="ECO:0000256" key="3">
    <source>
        <dbReference type="RuleBase" id="RU003694"/>
    </source>
</evidence>
<dbReference type="GO" id="GO:0004315">
    <property type="term" value="F:3-oxoacyl-[acyl-carrier-protein] synthase activity"/>
    <property type="evidence" value="ECO:0007669"/>
    <property type="project" value="InterPro"/>
</dbReference>
<dbReference type="PROSITE" id="PS00606">
    <property type="entry name" value="KS3_1"/>
    <property type="match status" value="1"/>
</dbReference>
<sequence length="417" mass="45000">MVEFIHKQYNEMERRVVITGMGIYSCLGLNIEDVTQSLYKGTSGIIYDQERHIQGFRSAFTGMVPRPDLKATLNRRQRLSIGEETEYAYVATLEAMQNAGITMDFLENNEVGILYGNDSVSRAVVEAVDIFRDKKDTSLIGSGAIFKSMNSTITMNLSTIFKLRGINMTISAACASGSHALGLGYTLIKSGMQDMIICGGAQEINPFAMASFDGLGVFAEEGIDPTKASRPFDRDRTGLVPSGGGATLILESYESAIRRGAPIVAEVLGYGFSSNGGHISTPNVDGPATAMRRAIADAGIDVASIKYINAHATSTPLGDANEAKAIYEVFKDSNPFVSSTKSLTGHECWMAGASEIIYSTLMMNSNFITANKNFENADEDSARLNIVKETLEQKFDIYLSNSFGFGGTNSALIVGKI</sequence>
<reference evidence="6" key="1">
    <citation type="submission" date="2016-10" db="EMBL/GenBank/DDBJ databases">
        <authorList>
            <person name="Varghese N."/>
            <person name="Submissions S."/>
        </authorList>
    </citation>
    <scope>NUCLEOTIDE SEQUENCE [LARGE SCALE GENOMIC DNA]</scope>
    <source>
        <strain evidence="6">DSM 26542</strain>
    </source>
</reference>
<protein>
    <submittedName>
        <fullName evidence="5">3-oxoacyl-[acyl-carrier-protein] synthase-1</fullName>
    </submittedName>
</protein>
<name>A0A1I3RNT7_9FLAO</name>
<dbReference type="Proteomes" id="UP000243887">
    <property type="component" value="Unassembled WGS sequence"/>
</dbReference>
<dbReference type="Pfam" id="PF00109">
    <property type="entry name" value="ketoacyl-synt"/>
    <property type="match status" value="1"/>
</dbReference>
<dbReference type="InterPro" id="IPR020841">
    <property type="entry name" value="PKS_Beta-ketoAc_synthase_dom"/>
</dbReference>
<keyword evidence="6" id="KW-1185">Reference proteome</keyword>
<dbReference type="EMBL" id="FORU01000008">
    <property type="protein sequence ID" value="SFJ47975.1"/>
    <property type="molecule type" value="Genomic_DNA"/>
</dbReference>
<dbReference type="SMART" id="SM00825">
    <property type="entry name" value="PKS_KS"/>
    <property type="match status" value="1"/>
</dbReference>
<accession>A0A1I3RNT7</accession>
<dbReference type="PANTHER" id="PTHR11712">
    <property type="entry name" value="POLYKETIDE SYNTHASE-RELATED"/>
    <property type="match status" value="1"/>
</dbReference>
<organism evidence="5 6">
    <name type="scientific">Myroides guanonis</name>
    <dbReference type="NCBI Taxonomy" id="1150112"/>
    <lineage>
        <taxon>Bacteria</taxon>
        <taxon>Pseudomonadati</taxon>
        <taxon>Bacteroidota</taxon>
        <taxon>Flavobacteriia</taxon>
        <taxon>Flavobacteriales</taxon>
        <taxon>Flavobacteriaceae</taxon>
        <taxon>Myroides</taxon>
    </lineage>
</organism>
<evidence type="ECO:0000259" key="4">
    <source>
        <dbReference type="PROSITE" id="PS52004"/>
    </source>
</evidence>
<dbReference type="CDD" id="cd00834">
    <property type="entry name" value="KAS_I_II"/>
    <property type="match status" value="1"/>
</dbReference>
<gene>
    <name evidence="5" type="ORF">SAMN04487893_108117</name>
</gene>
<dbReference type="PROSITE" id="PS51257">
    <property type="entry name" value="PROKAR_LIPOPROTEIN"/>
    <property type="match status" value="1"/>
</dbReference>
<dbReference type="InterPro" id="IPR014030">
    <property type="entry name" value="Ketoacyl_synth_N"/>
</dbReference>
<dbReference type="STRING" id="1150112.SAMN04487893_108117"/>
<dbReference type="InterPro" id="IPR000794">
    <property type="entry name" value="Beta-ketoacyl_synthase"/>
</dbReference>
<dbReference type="AlphaFoldDB" id="A0A1I3RNT7"/>
<comment type="similarity">
    <text evidence="1 3">Belongs to the thiolase-like superfamily. Beta-ketoacyl-ACP synthases family.</text>
</comment>
<keyword evidence="2 3" id="KW-0808">Transferase</keyword>
<evidence type="ECO:0000313" key="6">
    <source>
        <dbReference type="Proteomes" id="UP000243887"/>
    </source>
</evidence>
<dbReference type="SUPFAM" id="SSF53901">
    <property type="entry name" value="Thiolase-like"/>
    <property type="match status" value="2"/>
</dbReference>
<dbReference type="PANTHER" id="PTHR11712:SF336">
    <property type="entry name" value="3-OXOACYL-[ACYL-CARRIER-PROTEIN] SYNTHASE, MITOCHONDRIAL"/>
    <property type="match status" value="1"/>
</dbReference>